<dbReference type="Proteomes" id="UP000325577">
    <property type="component" value="Linkage Group LG3"/>
</dbReference>
<feature type="transmembrane region" description="Helical" evidence="1">
    <location>
        <begin position="20"/>
        <end position="37"/>
    </location>
</feature>
<evidence type="ECO:0000256" key="1">
    <source>
        <dbReference type="SAM" id="Phobius"/>
    </source>
</evidence>
<keyword evidence="3" id="KW-1185">Reference proteome</keyword>
<sequence length="148" mass="15548">MFPADQSTRDRGGVSLGKTFLGLTFQAALALMVFYYQNLSSPPPPPPPPPSPSSSHDINSLPHPLALHVVEAAMAIGFAGSLIGIFLRNAYPVTADIIEKTGSLSAALGFFVVVCMLLPGIFTCIGWLGGVGSLLAFFVALNKMKSLN</sequence>
<dbReference type="EMBL" id="CM018046">
    <property type="protein sequence ID" value="KAA8526686.1"/>
    <property type="molecule type" value="Genomic_DNA"/>
</dbReference>
<feature type="transmembrane region" description="Helical" evidence="1">
    <location>
        <begin position="65"/>
        <end position="87"/>
    </location>
</feature>
<keyword evidence="1" id="KW-1133">Transmembrane helix</keyword>
<evidence type="ECO:0000313" key="3">
    <source>
        <dbReference type="Proteomes" id="UP000325577"/>
    </source>
</evidence>
<dbReference type="OrthoDB" id="1689075at2759"/>
<evidence type="ECO:0000313" key="2">
    <source>
        <dbReference type="EMBL" id="KAA8526686.1"/>
    </source>
</evidence>
<accession>A0A5J5AA57</accession>
<name>A0A5J5AA57_9ASTE</name>
<gene>
    <name evidence="2" type="ORF">F0562_008111</name>
</gene>
<reference evidence="2 3" key="1">
    <citation type="submission" date="2019-09" db="EMBL/GenBank/DDBJ databases">
        <title>A chromosome-level genome assembly of the Chinese tupelo Nyssa sinensis.</title>
        <authorList>
            <person name="Yang X."/>
            <person name="Kang M."/>
            <person name="Yang Y."/>
            <person name="Xiong H."/>
            <person name="Wang M."/>
            <person name="Zhang Z."/>
            <person name="Wang Z."/>
            <person name="Wu H."/>
            <person name="Ma T."/>
            <person name="Liu J."/>
            <person name="Xi Z."/>
        </authorList>
    </citation>
    <scope>NUCLEOTIDE SEQUENCE [LARGE SCALE GENOMIC DNA]</scope>
    <source>
        <strain evidence="2">J267</strain>
        <tissue evidence="2">Leaf</tissue>
    </source>
</reference>
<dbReference type="AlphaFoldDB" id="A0A5J5AA57"/>
<feature type="transmembrane region" description="Helical" evidence="1">
    <location>
        <begin position="108"/>
        <end position="141"/>
    </location>
</feature>
<organism evidence="2 3">
    <name type="scientific">Nyssa sinensis</name>
    <dbReference type="NCBI Taxonomy" id="561372"/>
    <lineage>
        <taxon>Eukaryota</taxon>
        <taxon>Viridiplantae</taxon>
        <taxon>Streptophyta</taxon>
        <taxon>Embryophyta</taxon>
        <taxon>Tracheophyta</taxon>
        <taxon>Spermatophyta</taxon>
        <taxon>Magnoliopsida</taxon>
        <taxon>eudicotyledons</taxon>
        <taxon>Gunneridae</taxon>
        <taxon>Pentapetalae</taxon>
        <taxon>asterids</taxon>
        <taxon>Cornales</taxon>
        <taxon>Nyssaceae</taxon>
        <taxon>Nyssa</taxon>
    </lineage>
</organism>
<keyword evidence="1" id="KW-0812">Transmembrane</keyword>
<proteinExistence type="predicted"/>
<protein>
    <submittedName>
        <fullName evidence="2">Uncharacterized protein</fullName>
    </submittedName>
</protein>
<keyword evidence="1" id="KW-0472">Membrane</keyword>